<accession>A0AAQ3K1X9</accession>
<feature type="compositionally biased region" description="Basic and acidic residues" evidence="1">
    <location>
        <begin position="70"/>
        <end position="84"/>
    </location>
</feature>
<keyword evidence="3" id="KW-1185">Reference proteome</keyword>
<proteinExistence type="predicted"/>
<dbReference type="Proteomes" id="UP001327560">
    <property type="component" value="Chromosome 3"/>
</dbReference>
<name>A0AAQ3K1X9_9LILI</name>
<feature type="compositionally biased region" description="Basic and acidic residues" evidence="1">
    <location>
        <begin position="40"/>
        <end position="52"/>
    </location>
</feature>
<dbReference type="PANTHER" id="PTHR46250:SF18">
    <property type="entry name" value="MYB_SANT-LIKE DOMAIN-CONTAINING PROTEIN"/>
    <property type="match status" value="1"/>
</dbReference>
<evidence type="ECO:0000256" key="1">
    <source>
        <dbReference type="SAM" id="MobiDB-lite"/>
    </source>
</evidence>
<dbReference type="EMBL" id="CP136892">
    <property type="protein sequence ID" value="WOL00505.1"/>
    <property type="molecule type" value="Genomic_DNA"/>
</dbReference>
<feature type="region of interest" description="Disordered" evidence="1">
    <location>
        <begin position="18"/>
        <end position="84"/>
    </location>
</feature>
<dbReference type="PANTHER" id="PTHR46250">
    <property type="entry name" value="MYB/SANT-LIKE DNA-BINDING DOMAIN PROTEIN-RELATED"/>
    <property type="match status" value="1"/>
</dbReference>
<evidence type="ECO:0000313" key="3">
    <source>
        <dbReference type="Proteomes" id="UP001327560"/>
    </source>
</evidence>
<protein>
    <submittedName>
        <fullName evidence="2">Uncharacterized protein</fullName>
    </submittedName>
</protein>
<dbReference type="AlphaFoldDB" id="A0AAQ3K1X9"/>
<evidence type="ECO:0000313" key="2">
    <source>
        <dbReference type="EMBL" id="WOL00505.1"/>
    </source>
</evidence>
<gene>
    <name evidence="2" type="ORF">Cni_G09218</name>
</gene>
<organism evidence="2 3">
    <name type="scientific">Canna indica</name>
    <name type="common">Indian-shot</name>
    <dbReference type="NCBI Taxonomy" id="4628"/>
    <lineage>
        <taxon>Eukaryota</taxon>
        <taxon>Viridiplantae</taxon>
        <taxon>Streptophyta</taxon>
        <taxon>Embryophyta</taxon>
        <taxon>Tracheophyta</taxon>
        <taxon>Spermatophyta</taxon>
        <taxon>Magnoliopsida</taxon>
        <taxon>Liliopsida</taxon>
        <taxon>Zingiberales</taxon>
        <taxon>Cannaceae</taxon>
        <taxon>Canna</taxon>
    </lineage>
</organism>
<sequence>MKNKSFPHYEKLSVVFGKDQATGKNVETPTDILEMLNDEETNKTDEASKTNDMEASSPHVIVDGSTSRNQSREGRKGKNRGDNKMASEVAKIGEYISAVASKIGDIANNITTLSNQFGHDKDLAKMQREIHEQLKKPPIFASMDIFFLASYLGAHPNELMVFSGIDKGEDKVGFLEYIMRKHHSS</sequence>
<reference evidence="2 3" key="1">
    <citation type="submission" date="2023-10" db="EMBL/GenBank/DDBJ databases">
        <title>Chromosome-scale genome assembly provides insights into flower coloration mechanisms of Canna indica.</title>
        <authorList>
            <person name="Li C."/>
        </authorList>
    </citation>
    <scope>NUCLEOTIDE SEQUENCE [LARGE SCALE GENOMIC DNA]</scope>
    <source>
        <tissue evidence="2">Flower</tissue>
    </source>
</reference>